<reference evidence="5 6" key="1">
    <citation type="submission" date="2020-07" db="EMBL/GenBank/DDBJ databases">
        <title>Sequencing the genomes of 1000 actinobacteria strains.</title>
        <authorList>
            <person name="Klenk H.-P."/>
        </authorList>
    </citation>
    <scope>NUCLEOTIDE SEQUENCE [LARGE SCALE GENOMIC DNA]</scope>
    <source>
        <strain evidence="5 6">DSM 44121</strain>
    </source>
</reference>
<dbReference type="Proteomes" id="UP000540568">
    <property type="component" value="Unassembled WGS sequence"/>
</dbReference>
<evidence type="ECO:0000259" key="3">
    <source>
        <dbReference type="Pfam" id="PF24346"/>
    </source>
</evidence>
<feature type="region of interest" description="Disordered" evidence="1">
    <location>
        <begin position="497"/>
        <end position="551"/>
    </location>
</feature>
<dbReference type="NCBIfam" id="TIGR01451">
    <property type="entry name" value="B_ant_repeat"/>
    <property type="match status" value="3"/>
</dbReference>
<dbReference type="AlphaFoldDB" id="A0A7W3PCL5"/>
<dbReference type="InterPro" id="IPR047589">
    <property type="entry name" value="DUF11_rpt"/>
</dbReference>
<name>A0A7W3PCL5_9MICO</name>
<evidence type="ECO:0000256" key="1">
    <source>
        <dbReference type="SAM" id="MobiDB-lite"/>
    </source>
</evidence>
<evidence type="ECO:0000259" key="4">
    <source>
        <dbReference type="Pfam" id="PF25564"/>
    </source>
</evidence>
<proteinExistence type="predicted"/>
<accession>A0A7W3PCL5</accession>
<feature type="domain" description="DUF7507" evidence="3">
    <location>
        <begin position="771"/>
        <end position="873"/>
    </location>
</feature>
<gene>
    <name evidence="5" type="ORF">FHX71_000521</name>
</gene>
<keyword evidence="2" id="KW-0472">Membrane</keyword>
<feature type="compositionally biased region" description="Low complexity" evidence="1">
    <location>
        <begin position="505"/>
        <end position="531"/>
    </location>
</feature>
<protein>
    <submittedName>
        <fullName evidence="5">Putative repeat protein (TIGR01451 family)</fullName>
    </submittedName>
</protein>
<keyword evidence="6" id="KW-1185">Reference proteome</keyword>
<feature type="region of interest" description="Disordered" evidence="1">
    <location>
        <begin position="860"/>
        <end position="907"/>
    </location>
</feature>
<dbReference type="InterPro" id="IPR055354">
    <property type="entry name" value="DUF7507"/>
</dbReference>
<comment type="caution">
    <text evidence="5">The sequence shown here is derived from an EMBL/GenBank/DDBJ whole genome shotgun (WGS) entry which is preliminary data.</text>
</comment>
<dbReference type="Pfam" id="PF25564">
    <property type="entry name" value="DUF7933"/>
    <property type="match status" value="1"/>
</dbReference>
<dbReference type="GO" id="GO:0005975">
    <property type="term" value="P:carbohydrate metabolic process"/>
    <property type="evidence" value="ECO:0007669"/>
    <property type="project" value="UniProtKB-ARBA"/>
</dbReference>
<feature type="region of interest" description="Disordered" evidence="1">
    <location>
        <begin position="741"/>
        <end position="775"/>
    </location>
</feature>
<dbReference type="Gene3D" id="2.60.40.10">
    <property type="entry name" value="Immunoglobulins"/>
    <property type="match status" value="2"/>
</dbReference>
<feature type="domain" description="DUF7507" evidence="3">
    <location>
        <begin position="416"/>
        <end position="516"/>
    </location>
</feature>
<dbReference type="RefSeq" id="WP_182614288.1">
    <property type="nucleotide sequence ID" value="NZ_BAAATF010000002.1"/>
</dbReference>
<dbReference type="InterPro" id="IPR051172">
    <property type="entry name" value="Chlamydia_OmcB"/>
</dbReference>
<feature type="region of interest" description="Disordered" evidence="1">
    <location>
        <begin position="220"/>
        <end position="242"/>
    </location>
</feature>
<keyword evidence="2" id="KW-0812">Transmembrane</keyword>
<feature type="region of interest" description="Disordered" evidence="1">
    <location>
        <begin position="623"/>
        <end position="656"/>
    </location>
</feature>
<feature type="domain" description="DUF7507" evidence="3">
    <location>
        <begin position="653"/>
        <end position="755"/>
    </location>
</feature>
<feature type="domain" description="DUF7933" evidence="4">
    <location>
        <begin position="293"/>
        <end position="399"/>
    </location>
</feature>
<dbReference type="PANTHER" id="PTHR34819:SF3">
    <property type="entry name" value="CELL SURFACE PROTEIN"/>
    <property type="match status" value="1"/>
</dbReference>
<feature type="transmembrane region" description="Helical" evidence="2">
    <location>
        <begin position="914"/>
        <end position="934"/>
    </location>
</feature>
<dbReference type="InterPro" id="IPR057693">
    <property type="entry name" value="DUF7933"/>
</dbReference>
<dbReference type="InterPro" id="IPR013783">
    <property type="entry name" value="Ig-like_fold"/>
</dbReference>
<evidence type="ECO:0000256" key="2">
    <source>
        <dbReference type="SAM" id="Phobius"/>
    </source>
</evidence>
<sequence>MRARRSTTRTTQGGYARRRRGRVPAVLAALSLVGAGLVATSLTAVTPSAVAAPGNPGVPGEPTVLFVEDFENRAADSNVLLTDYTGADGTTYTADPFWVDRNDCNGFIINQTSTRVPGDCNGSQPDTFGAATFTSLTAMPHALGTINGTDPASNAAASSYTSGNDADNLVQFATAAPLTLTTEGRFVTFSVDAVAQNCQASHPELRFYLVDGSGTEIPVSSSAIDPCTDPRGAQFTSPTENGTTRLVTGGRFPADGSTLVTGGSFGIVMRNENGNGGGNDGAYDNIRVLDVTPQLDKEFSPTSVATGGVSTLTLTITNTSDLAAKNGWSFTDTLPEGLVVADPSAVATTCPAGDVTAAAGATAVEATGNLDAGMASCTITVNVTSDEAGSYTNGPDNISAIGLDFPGTSTVTFGDPSLELVKTAGDPVDVNENGITDTGDTIAYTFEVTNTGDVAINDLAIDDPKVGAITCEATSVEPGDTVTCTTDEPYVVTDEDVEAGSVDNSATATGTPPGTDTPIGSPPSETSTPTEAPDPGIEVVKSATPSGPESYTVGQEITYNFEVTNTGNVPLSDVTVDETEFTGTGEAPVPDCPADVVLAPGDSLTCTATYVITQADVDAGEVTNSATATGTPPGDTPPPESPPSTVEIPSTPEPGIEVVKTSDTEEISEVGQEITYSFAVTNTGNVTLTDIEVDDSDFSGSGDLSPVECPAEAASLLPGASVTCAATYVVTQADLDAGALSNSATATGTPPGSTPPPESPPSTVDIPGTPAPGIEVVKTSDTKEITRVGQKVTYSFEVTNTGNVALADVTVDDSDFSGTGELSPVECPAEAADLAPGASVTCTATYVVTAADLDAGELTNTATATGTPPGGVTPPTSPPSTATVPVDPDEPAPPAPGGSGGPGGSLAATGANPAWTAGFAALLMLTGAAAMLAVRRRAIG</sequence>
<dbReference type="PANTHER" id="PTHR34819">
    <property type="entry name" value="LARGE CYSTEINE-RICH PERIPLASMIC PROTEIN OMCB"/>
    <property type="match status" value="1"/>
</dbReference>
<feature type="compositionally biased region" description="Low complexity" evidence="1">
    <location>
        <begin position="643"/>
        <end position="654"/>
    </location>
</feature>
<dbReference type="Pfam" id="PF24346">
    <property type="entry name" value="DUF7507"/>
    <property type="match status" value="4"/>
</dbReference>
<keyword evidence="2" id="KW-1133">Transmembrane helix</keyword>
<organism evidence="5 6">
    <name type="scientific">Promicromonospora sukumoe</name>
    <dbReference type="NCBI Taxonomy" id="88382"/>
    <lineage>
        <taxon>Bacteria</taxon>
        <taxon>Bacillati</taxon>
        <taxon>Actinomycetota</taxon>
        <taxon>Actinomycetes</taxon>
        <taxon>Micrococcales</taxon>
        <taxon>Promicromonosporaceae</taxon>
        <taxon>Promicromonospora</taxon>
    </lineage>
</organism>
<evidence type="ECO:0000313" key="5">
    <source>
        <dbReference type="EMBL" id="MBA8806579.1"/>
    </source>
</evidence>
<dbReference type="EMBL" id="JACGWV010000001">
    <property type="protein sequence ID" value="MBA8806579.1"/>
    <property type="molecule type" value="Genomic_DNA"/>
</dbReference>
<evidence type="ECO:0000313" key="6">
    <source>
        <dbReference type="Proteomes" id="UP000540568"/>
    </source>
</evidence>
<feature type="domain" description="DUF7507" evidence="3">
    <location>
        <begin position="535"/>
        <end position="638"/>
    </location>
</feature>